<organism evidence="1 2">
    <name type="scientific">Stylosanthes scabra</name>
    <dbReference type="NCBI Taxonomy" id="79078"/>
    <lineage>
        <taxon>Eukaryota</taxon>
        <taxon>Viridiplantae</taxon>
        <taxon>Streptophyta</taxon>
        <taxon>Embryophyta</taxon>
        <taxon>Tracheophyta</taxon>
        <taxon>Spermatophyta</taxon>
        <taxon>Magnoliopsida</taxon>
        <taxon>eudicotyledons</taxon>
        <taxon>Gunneridae</taxon>
        <taxon>Pentapetalae</taxon>
        <taxon>rosids</taxon>
        <taxon>fabids</taxon>
        <taxon>Fabales</taxon>
        <taxon>Fabaceae</taxon>
        <taxon>Papilionoideae</taxon>
        <taxon>50 kb inversion clade</taxon>
        <taxon>dalbergioids sensu lato</taxon>
        <taxon>Dalbergieae</taxon>
        <taxon>Pterocarpus clade</taxon>
        <taxon>Stylosanthes</taxon>
    </lineage>
</organism>
<protein>
    <recommendedName>
        <fullName evidence="3">Secreted protein</fullName>
    </recommendedName>
</protein>
<name>A0ABU6VNX2_9FABA</name>
<comment type="caution">
    <text evidence="1">The sequence shown here is derived from an EMBL/GenBank/DDBJ whole genome shotgun (WGS) entry which is preliminary data.</text>
</comment>
<evidence type="ECO:0008006" key="3">
    <source>
        <dbReference type="Google" id="ProtNLM"/>
    </source>
</evidence>
<dbReference type="Proteomes" id="UP001341840">
    <property type="component" value="Unassembled WGS sequence"/>
</dbReference>
<sequence>MVVDYFIYLLPGASWLTPMLANCGVCTYYHSVGTNSVKRESDLSGAGIEPTHELMTCTRIRHASYWLRILHCLWLLSWMRTELKTDEGTADITSTRVAEILFERLSEMYLQFGCCFFRI</sequence>
<accession>A0ABU6VNX2</accession>
<keyword evidence="2" id="KW-1185">Reference proteome</keyword>
<gene>
    <name evidence="1" type="ORF">PIB30_071123</name>
</gene>
<proteinExistence type="predicted"/>
<evidence type="ECO:0000313" key="2">
    <source>
        <dbReference type="Proteomes" id="UP001341840"/>
    </source>
</evidence>
<evidence type="ECO:0000313" key="1">
    <source>
        <dbReference type="EMBL" id="MED6174657.1"/>
    </source>
</evidence>
<dbReference type="EMBL" id="JASCZI010151850">
    <property type="protein sequence ID" value="MED6174657.1"/>
    <property type="molecule type" value="Genomic_DNA"/>
</dbReference>
<reference evidence="1 2" key="1">
    <citation type="journal article" date="2023" name="Plants (Basel)">
        <title>Bridging the Gap: Combining Genomics and Transcriptomics Approaches to Understand Stylosanthes scabra, an Orphan Legume from the Brazilian Caatinga.</title>
        <authorList>
            <person name="Ferreira-Neto J.R.C."/>
            <person name="da Silva M.D."/>
            <person name="Binneck E."/>
            <person name="de Melo N.F."/>
            <person name="da Silva R.H."/>
            <person name="de Melo A.L.T.M."/>
            <person name="Pandolfi V."/>
            <person name="Bustamante F.O."/>
            <person name="Brasileiro-Vidal A.C."/>
            <person name="Benko-Iseppon A.M."/>
        </authorList>
    </citation>
    <scope>NUCLEOTIDE SEQUENCE [LARGE SCALE GENOMIC DNA]</scope>
    <source>
        <tissue evidence="1">Leaves</tissue>
    </source>
</reference>